<dbReference type="SUPFAM" id="SSF53807">
    <property type="entry name" value="Helical backbone' metal receptor"/>
    <property type="match status" value="1"/>
</dbReference>
<dbReference type="AlphaFoldDB" id="A0A512BAK8"/>
<gene>
    <name evidence="3" type="primary">fecB</name>
    <name evidence="3" type="ORF">SAE01_14790</name>
</gene>
<reference evidence="3 4" key="1">
    <citation type="submission" date="2019-07" db="EMBL/GenBank/DDBJ databases">
        <title>Whole genome shotgun sequence of Segetibacter aerophilus NBRC 106135.</title>
        <authorList>
            <person name="Hosoyama A."/>
            <person name="Uohara A."/>
            <person name="Ohji S."/>
            <person name="Ichikawa N."/>
        </authorList>
    </citation>
    <scope>NUCLEOTIDE SEQUENCE [LARGE SCALE GENOMIC DNA]</scope>
    <source>
        <strain evidence="3 4">NBRC 106135</strain>
    </source>
</reference>
<dbReference type="Pfam" id="PF01497">
    <property type="entry name" value="Peripla_BP_2"/>
    <property type="match status" value="1"/>
</dbReference>
<keyword evidence="4" id="KW-1185">Reference proteome</keyword>
<evidence type="ECO:0000313" key="4">
    <source>
        <dbReference type="Proteomes" id="UP000321513"/>
    </source>
</evidence>
<dbReference type="Gene3D" id="3.40.50.1980">
    <property type="entry name" value="Nitrogenase molybdenum iron protein domain"/>
    <property type="match status" value="2"/>
</dbReference>
<sequence>MNSFRDQLGNTIQLSFPPKRIVSLVPSQTELLFSLGLEEDVVGITKFCIHPEKWFRTKQRVGGTKTVNIDAVKFLQPDLIIANKEENVQEQITALQEIAPVWVSDIATLDDALEMIQSVGTLVNKTGEASKMVNEITERFQQIPALNTTLRTAYLIWKDPYMAAGGDTFISDIMSYSGFDNVLKGYPRYPEITIEQLAQLDCDLILLSSEPYPFKQKHIQEIQQVLTNTKTVLVDGEMFSWYGSRLCLAPAYLTSLLNEVQQTM</sequence>
<accession>A0A512BAK8</accession>
<dbReference type="EMBL" id="BJYT01000004">
    <property type="protein sequence ID" value="GEO08983.1"/>
    <property type="molecule type" value="Genomic_DNA"/>
</dbReference>
<comment type="caution">
    <text evidence="3">The sequence shown here is derived from an EMBL/GenBank/DDBJ whole genome shotgun (WGS) entry which is preliminary data.</text>
</comment>
<dbReference type="PANTHER" id="PTHR30535:SF35">
    <property type="entry name" value="PERIPLASMIC BINDING PROTEIN"/>
    <property type="match status" value="1"/>
</dbReference>
<protein>
    <submittedName>
        <fullName evidence="3">Iron ABC transporter</fullName>
    </submittedName>
</protein>
<dbReference type="PROSITE" id="PS50983">
    <property type="entry name" value="FE_B12_PBP"/>
    <property type="match status" value="1"/>
</dbReference>
<organism evidence="3 4">
    <name type="scientific">Segetibacter aerophilus</name>
    <dbReference type="NCBI Taxonomy" id="670293"/>
    <lineage>
        <taxon>Bacteria</taxon>
        <taxon>Pseudomonadati</taxon>
        <taxon>Bacteroidota</taxon>
        <taxon>Chitinophagia</taxon>
        <taxon>Chitinophagales</taxon>
        <taxon>Chitinophagaceae</taxon>
        <taxon>Segetibacter</taxon>
    </lineage>
</organism>
<dbReference type="InterPro" id="IPR054828">
    <property type="entry name" value="Vit_B12_bind_prot"/>
</dbReference>
<dbReference type="Proteomes" id="UP000321513">
    <property type="component" value="Unassembled WGS sequence"/>
</dbReference>
<feature type="domain" description="Fe/B12 periplasmic-binding" evidence="2">
    <location>
        <begin position="20"/>
        <end position="264"/>
    </location>
</feature>
<dbReference type="InterPro" id="IPR002491">
    <property type="entry name" value="ABC_transptr_periplasmic_BD"/>
</dbReference>
<dbReference type="InterPro" id="IPR050902">
    <property type="entry name" value="ABC_Transporter_SBP"/>
</dbReference>
<evidence type="ECO:0000313" key="3">
    <source>
        <dbReference type="EMBL" id="GEO08983.1"/>
    </source>
</evidence>
<dbReference type="NCBIfam" id="NF038402">
    <property type="entry name" value="TroA_like"/>
    <property type="match status" value="1"/>
</dbReference>
<dbReference type="OrthoDB" id="9816357at2"/>
<dbReference type="RefSeq" id="WP_147203047.1">
    <property type="nucleotide sequence ID" value="NZ_BJYT01000004.1"/>
</dbReference>
<dbReference type="PANTHER" id="PTHR30535">
    <property type="entry name" value="VITAMIN B12-BINDING PROTEIN"/>
    <property type="match status" value="1"/>
</dbReference>
<name>A0A512BAK8_9BACT</name>
<evidence type="ECO:0000256" key="1">
    <source>
        <dbReference type="ARBA" id="ARBA00022729"/>
    </source>
</evidence>
<proteinExistence type="predicted"/>
<keyword evidence="1" id="KW-0732">Signal</keyword>
<evidence type="ECO:0000259" key="2">
    <source>
        <dbReference type="PROSITE" id="PS50983"/>
    </source>
</evidence>